<evidence type="ECO:0000313" key="3">
    <source>
        <dbReference type="Proteomes" id="UP001232725"/>
    </source>
</evidence>
<dbReference type="Gene3D" id="3.20.20.140">
    <property type="entry name" value="Metal-dependent hydrolases"/>
    <property type="match status" value="1"/>
</dbReference>
<gene>
    <name evidence="2" type="ORF">Q9R02_00750</name>
</gene>
<organism evidence="2 3">
    <name type="scientific">Arthrobacter horti</name>
    <dbReference type="NCBI Taxonomy" id="3068273"/>
    <lineage>
        <taxon>Bacteria</taxon>
        <taxon>Bacillati</taxon>
        <taxon>Actinomycetota</taxon>
        <taxon>Actinomycetes</taxon>
        <taxon>Micrococcales</taxon>
        <taxon>Micrococcaceae</taxon>
        <taxon>Arthrobacter</taxon>
    </lineage>
</organism>
<dbReference type="InterPro" id="IPR013108">
    <property type="entry name" value="Amidohydro_3"/>
</dbReference>
<dbReference type="PANTHER" id="PTHR22642:SF2">
    <property type="entry name" value="PROTEIN LONG AFTER FAR-RED 3"/>
    <property type="match status" value="1"/>
</dbReference>
<dbReference type="EC" id="3.5.-.-" evidence="2"/>
<dbReference type="Proteomes" id="UP001232725">
    <property type="component" value="Unassembled WGS sequence"/>
</dbReference>
<dbReference type="InterPro" id="IPR033932">
    <property type="entry name" value="YtcJ-like"/>
</dbReference>
<dbReference type="EMBL" id="JAVALS010000001">
    <property type="protein sequence ID" value="MDP5225683.1"/>
    <property type="molecule type" value="Genomic_DNA"/>
</dbReference>
<reference evidence="2 3" key="1">
    <citation type="submission" date="2023-08" db="EMBL/GenBank/DDBJ databases">
        <title>Arthrobacter horti sp. nov., isolated from forest soil.</title>
        <authorList>
            <person name="Park M."/>
        </authorList>
    </citation>
    <scope>NUCLEOTIDE SEQUENCE [LARGE SCALE GENOMIC DNA]</scope>
    <source>
        <strain evidence="2 3">YJM1</strain>
    </source>
</reference>
<dbReference type="SUPFAM" id="SSF51556">
    <property type="entry name" value="Metallo-dependent hydrolases"/>
    <property type="match status" value="1"/>
</dbReference>
<dbReference type="CDD" id="cd01300">
    <property type="entry name" value="YtcJ_like"/>
    <property type="match status" value="1"/>
</dbReference>
<evidence type="ECO:0000313" key="2">
    <source>
        <dbReference type="EMBL" id="MDP5225683.1"/>
    </source>
</evidence>
<dbReference type="RefSeq" id="WP_305994725.1">
    <property type="nucleotide sequence ID" value="NZ_JAVALS010000001.1"/>
</dbReference>
<evidence type="ECO:0000259" key="1">
    <source>
        <dbReference type="Pfam" id="PF07969"/>
    </source>
</evidence>
<keyword evidence="3" id="KW-1185">Reference proteome</keyword>
<dbReference type="GO" id="GO:0016787">
    <property type="term" value="F:hydrolase activity"/>
    <property type="evidence" value="ECO:0007669"/>
    <property type="project" value="UniProtKB-KW"/>
</dbReference>
<proteinExistence type="predicted"/>
<protein>
    <submittedName>
        <fullName evidence="2">Amidohydrolase</fullName>
        <ecNumber evidence="2">3.5.-.-</ecNumber>
    </submittedName>
</protein>
<dbReference type="Gene3D" id="3.10.310.70">
    <property type="match status" value="1"/>
</dbReference>
<feature type="domain" description="Amidohydrolase 3" evidence="1">
    <location>
        <begin position="52"/>
        <end position="533"/>
    </location>
</feature>
<keyword evidence="2" id="KW-0378">Hydrolase</keyword>
<dbReference type="Pfam" id="PF07969">
    <property type="entry name" value="Amidohydro_3"/>
    <property type="match status" value="1"/>
</dbReference>
<dbReference type="SUPFAM" id="SSF51338">
    <property type="entry name" value="Composite domain of metallo-dependent hydrolases"/>
    <property type="match status" value="1"/>
</dbReference>
<dbReference type="InterPro" id="IPR011059">
    <property type="entry name" value="Metal-dep_hydrolase_composite"/>
</dbReference>
<sequence length="545" mass="57864">MTPAETILLAQTIHTLDPDLPKATAVAISGGRIIRAGDREAILALSGPATTVLDYGQATAVPGLTDSHTHVVLGLDLARGLNLTDVGPLGEVQRRLAEAAARLAGGEWLQGWGLDPNLFTGIGFQGLVFDGATGEVPLFLRMRDGHSAVVNSAAIRQAGITGDEEFSDESLVALGDDGRPTGYLVEFEAMELALAAIPQEPFPVRAARLREILDGMAATGITATHVLDLADDAVALVEELERDGELPVRLRFSPMVQPHLSEDGWAAIAGLQGRSGRRWVIEGVKFLIDGTVDNGTAWLEHPDLYGQGTDPVWTDPEQYRRALGFFASRGVPTATHAIGDQGVRYVLDALEGLGDVRGLAAHRIEHIETIPDDLVPRFAALGVAASMQPVHGTHHTKADRSDNWSVRLGEERAGHGWRCQDLRQAGAILALGSDWPITPYDPRAMMADSMLRRPVERPHWAPVQPEQGLTSLQALEGYTSHAAASAGLSAASGTIAPGKRADFTVFAADPLSVSAEELARTAVVATVLDGREVAEHAAEAATTVP</sequence>
<accession>A0ABT9IJB4</accession>
<name>A0ABT9IJB4_9MICC</name>
<dbReference type="InterPro" id="IPR032466">
    <property type="entry name" value="Metal_Hydrolase"/>
</dbReference>
<comment type="caution">
    <text evidence="2">The sequence shown here is derived from an EMBL/GenBank/DDBJ whole genome shotgun (WGS) entry which is preliminary data.</text>
</comment>
<dbReference type="Gene3D" id="2.30.40.10">
    <property type="entry name" value="Urease, subunit C, domain 1"/>
    <property type="match status" value="1"/>
</dbReference>
<dbReference type="PANTHER" id="PTHR22642">
    <property type="entry name" value="IMIDAZOLONEPROPIONASE"/>
    <property type="match status" value="1"/>
</dbReference>